<evidence type="ECO:0000256" key="3">
    <source>
        <dbReference type="ARBA" id="ARBA00022771"/>
    </source>
</evidence>
<evidence type="ECO:0000259" key="6">
    <source>
        <dbReference type="Pfam" id="PF14766"/>
    </source>
</evidence>
<dbReference type="InterPro" id="IPR028156">
    <property type="entry name" value="RIP"/>
</dbReference>
<keyword evidence="5" id="KW-0539">Nucleus</keyword>
<accession>A0ABP0UUU2</accession>
<comment type="subcellular location">
    <subcellularLocation>
        <location evidence="1">Nucleus</location>
    </subcellularLocation>
</comment>
<evidence type="ECO:0000256" key="2">
    <source>
        <dbReference type="ARBA" id="ARBA00022723"/>
    </source>
</evidence>
<feature type="domain" description="RPA-interacting protein C-terminal" evidence="8">
    <location>
        <begin position="176"/>
        <end position="257"/>
    </location>
</feature>
<evidence type="ECO:0008006" key="11">
    <source>
        <dbReference type="Google" id="ProtNLM"/>
    </source>
</evidence>
<protein>
    <recommendedName>
        <fullName evidence="11">RPA-interacting protein</fullName>
    </recommendedName>
</protein>
<keyword evidence="3" id="KW-0863">Zinc-finger</keyword>
<dbReference type="Proteomes" id="UP001497512">
    <property type="component" value="Chromosome 6"/>
</dbReference>
<evidence type="ECO:0000313" key="9">
    <source>
        <dbReference type="EMBL" id="CAK9228217.1"/>
    </source>
</evidence>
<keyword evidence="4" id="KW-0862">Zinc</keyword>
<feature type="domain" description="RPA-interacting protein central" evidence="7">
    <location>
        <begin position="62"/>
        <end position="163"/>
    </location>
</feature>
<reference evidence="9" key="1">
    <citation type="submission" date="2024-02" db="EMBL/GenBank/DDBJ databases">
        <authorList>
            <consortium name="ELIXIR-Norway"/>
            <consortium name="Elixir Norway"/>
        </authorList>
    </citation>
    <scope>NUCLEOTIDE SEQUENCE</scope>
</reference>
<dbReference type="InterPro" id="IPR028155">
    <property type="entry name" value="RPA_interact_central"/>
</dbReference>
<dbReference type="InterPro" id="IPR028158">
    <property type="entry name" value="RPA_interact_N_dom"/>
</dbReference>
<dbReference type="Pfam" id="PF14768">
    <property type="entry name" value="RPA_interact_C"/>
    <property type="match status" value="1"/>
</dbReference>
<organism evidence="9 10">
    <name type="scientific">Sphagnum troendelagicum</name>
    <dbReference type="NCBI Taxonomy" id="128251"/>
    <lineage>
        <taxon>Eukaryota</taxon>
        <taxon>Viridiplantae</taxon>
        <taxon>Streptophyta</taxon>
        <taxon>Embryophyta</taxon>
        <taxon>Bryophyta</taxon>
        <taxon>Sphagnophytina</taxon>
        <taxon>Sphagnopsida</taxon>
        <taxon>Sphagnales</taxon>
        <taxon>Sphagnaceae</taxon>
        <taxon>Sphagnum</taxon>
    </lineage>
</organism>
<evidence type="ECO:0000256" key="5">
    <source>
        <dbReference type="ARBA" id="ARBA00023242"/>
    </source>
</evidence>
<proteinExistence type="predicted"/>
<evidence type="ECO:0000256" key="4">
    <source>
        <dbReference type="ARBA" id="ARBA00022833"/>
    </source>
</evidence>
<evidence type="ECO:0000313" key="10">
    <source>
        <dbReference type="Proteomes" id="UP001497512"/>
    </source>
</evidence>
<dbReference type="Pfam" id="PF14766">
    <property type="entry name" value="RPA_interact_N"/>
    <property type="match status" value="1"/>
</dbReference>
<name>A0ABP0UUU2_9BRYO</name>
<evidence type="ECO:0000259" key="8">
    <source>
        <dbReference type="Pfam" id="PF14768"/>
    </source>
</evidence>
<gene>
    <name evidence="9" type="ORF">CSSPTR1EN2_LOCUS18857</name>
</gene>
<dbReference type="PANTHER" id="PTHR31742:SF1">
    <property type="entry name" value="RPA-INTERACTING PROTEIN"/>
    <property type="match status" value="1"/>
</dbReference>
<evidence type="ECO:0000259" key="7">
    <source>
        <dbReference type="Pfam" id="PF14767"/>
    </source>
</evidence>
<dbReference type="InterPro" id="IPR028159">
    <property type="entry name" value="RPA_interact_C_dom"/>
</dbReference>
<keyword evidence="2" id="KW-0479">Metal-binding</keyword>
<dbReference type="PANTHER" id="PTHR31742">
    <property type="entry name" value="RPA-INTERACTING PROTEIN RPAIN"/>
    <property type="match status" value="1"/>
</dbReference>
<feature type="domain" description="RPA-interacting protein N-terminal" evidence="6">
    <location>
        <begin position="13"/>
        <end position="43"/>
    </location>
</feature>
<keyword evidence="10" id="KW-1185">Reference proteome</keyword>
<sequence>MEAGGAHVRIKTGVPRWKEKLKEVCMQRVRQERYQLLWKIRNGGQPPSMSTVHNSKEVVASAFGCIVADELNKVKQTSLNWQGPHVDRPNDEASGEGDMLWQYDTMALPLPAELADEDYEELMLVMERALYDDLQAELHIQEVKLLEEYEASRAIEDESLSELFEHWQGLQEGGVLCPLCKARRLQQNKQVITCGCGKFRLDTQDDQVGLEFLQQRLADVHQEHRDSGCHAQPSFSLEDRFGMAALYMTCSICRILEWVL</sequence>
<dbReference type="Pfam" id="PF14767">
    <property type="entry name" value="RPA_interact_M"/>
    <property type="match status" value="1"/>
</dbReference>
<dbReference type="EMBL" id="OZ019898">
    <property type="protein sequence ID" value="CAK9228217.1"/>
    <property type="molecule type" value="Genomic_DNA"/>
</dbReference>
<evidence type="ECO:0000256" key="1">
    <source>
        <dbReference type="ARBA" id="ARBA00004123"/>
    </source>
</evidence>